<name>A0AA37PC49_9PEZI</name>
<accession>A0AA37PC49</accession>
<dbReference type="EMBL" id="BQXU01000030">
    <property type="protein sequence ID" value="GKT49492.1"/>
    <property type="molecule type" value="Genomic_DNA"/>
</dbReference>
<protein>
    <recommendedName>
        <fullName evidence="3">Fungal N-terminal domain-containing protein</fullName>
    </recommendedName>
</protein>
<evidence type="ECO:0000313" key="1">
    <source>
        <dbReference type="EMBL" id="GKT49492.1"/>
    </source>
</evidence>
<comment type="caution">
    <text evidence="1">The sequence shown here is derived from an EMBL/GenBank/DDBJ whole genome shotgun (WGS) entry which is preliminary data.</text>
</comment>
<sequence length="148" mass="16376">MAEVLGVVASAIAVGQATGQAAKSVLKLKQLWDQIENAPQRFDDLLSKLEILDALLKDVDRQFAEPSLPAGFWDRSLAQQTFKLCRSVSTQLESLCITLNDQIRSPKKSKRVRGAIKVVVDDDYLKALEAKLESAFSLLQMAHQCYLG</sequence>
<evidence type="ECO:0008006" key="3">
    <source>
        <dbReference type="Google" id="ProtNLM"/>
    </source>
</evidence>
<evidence type="ECO:0000313" key="2">
    <source>
        <dbReference type="Proteomes" id="UP001055115"/>
    </source>
</evidence>
<proteinExistence type="predicted"/>
<dbReference type="AlphaFoldDB" id="A0AA37PC49"/>
<reference evidence="1 2" key="1">
    <citation type="submission" date="2022-03" db="EMBL/GenBank/DDBJ databases">
        <title>Genome data of Colletotrichum spp.</title>
        <authorList>
            <person name="Utami Y.D."/>
            <person name="Hiruma K."/>
        </authorList>
    </citation>
    <scope>NUCLEOTIDE SEQUENCE [LARGE SCALE GENOMIC DNA]</scope>
    <source>
        <strain evidence="1 2">MAFF 239500</strain>
    </source>
</reference>
<organism evidence="1 2">
    <name type="scientific">Colletotrichum spaethianum</name>
    <dbReference type="NCBI Taxonomy" id="700344"/>
    <lineage>
        <taxon>Eukaryota</taxon>
        <taxon>Fungi</taxon>
        <taxon>Dikarya</taxon>
        <taxon>Ascomycota</taxon>
        <taxon>Pezizomycotina</taxon>
        <taxon>Sordariomycetes</taxon>
        <taxon>Hypocreomycetidae</taxon>
        <taxon>Glomerellales</taxon>
        <taxon>Glomerellaceae</taxon>
        <taxon>Colletotrichum</taxon>
        <taxon>Colletotrichum spaethianum species complex</taxon>
    </lineage>
</organism>
<dbReference type="Proteomes" id="UP001055115">
    <property type="component" value="Unassembled WGS sequence"/>
</dbReference>
<dbReference type="RefSeq" id="XP_049131842.1">
    <property type="nucleotide sequence ID" value="XM_049275885.1"/>
</dbReference>
<gene>
    <name evidence="1" type="ORF">ColSpa_09673</name>
</gene>
<keyword evidence="2" id="KW-1185">Reference proteome</keyword>
<dbReference type="GeneID" id="73330475"/>